<keyword evidence="1" id="KW-0472">Membrane</keyword>
<comment type="caution">
    <text evidence="2">The sequence shown here is derived from an EMBL/GenBank/DDBJ whole genome shotgun (WGS) entry which is preliminary data.</text>
</comment>
<keyword evidence="1" id="KW-1133">Transmembrane helix</keyword>
<dbReference type="RefSeq" id="WP_346824432.1">
    <property type="nucleotide sequence ID" value="NZ_JBDKWZ010000025.1"/>
</dbReference>
<evidence type="ECO:0000313" key="2">
    <source>
        <dbReference type="EMBL" id="MEN7551653.1"/>
    </source>
</evidence>
<sequence length="167" mass="18345">METLIKTITIGIGATLTMDLWAIILKFLFNIKSLDYRFVGRWIGHFPKGKFFHESIAKAEPVMYELTIGWMAHYFIGISFALLLVGVFGESWLQKPTLVPALLIGILTVAAPFFIMQPGLGVGVAASNLPDPNIARLKSLITHTIFGLGLFLSAILLNSAWKAVKGI</sequence>
<name>A0AAW9SGN4_9BACT</name>
<keyword evidence="3" id="KW-1185">Reference proteome</keyword>
<dbReference type="AlphaFoldDB" id="A0AAW9SGN4"/>
<accession>A0AAW9SGN4</accession>
<dbReference type="InterPro" id="IPR021329">
    <property type="entry name" value="DUF2938"/>
</dbReference>
<feature type="transmembrane region" description="Helical" evidence="1">
    <location>
        <begin position="68"/>
        <end position="89"/>
    </location>
</feature>
<dbReference type="Proteomes" id="UP001403385">
    <property type="component" value="Unassembled WGS sequence"/>
</dbReference>
<dbReference type="EMBL" id="JBDKWZ010000025">
    <property type="protein sequence ID" value="MEN7551653.1"/>
    <property type="molecule type" value="Genomic_DNA"/>
</dbReference>
<gene>
    <name evidence="2" type="ORF">AAG747_27305</name>
</gene>
<evidence type="ECO:0000256" key="1">
    <source>
        <dbReference type="SAM" id="Phobius"/>
    </source>
</evidence>
<evidence type="ECO:0000313" key="3">
    <source>
        <dbReference type="Proteomes" id="UP001403385"/>
    </source>
</evidence>
<dbReference type="Pfam" id="PF11158">
    <property type="entry name" value="DUF2938"/>
    <property type="match status" value="1"/>
</dbReference>
<proteinExistence type="predicted"/>
<feature type="transmembrane region" description="Helical" evidence="1">
    <location>
        <begin position="140"/>
        <end position="161"/>
    </location>
</feature>
<feature type="transmembrane region" description="Helical" evidence="1">
    <location>
        <begin position="7"/>
        <end position="29"/>
    </location>
</feature>
<keyword evidence="1" id="KW-0812">Transmembrane</keyword>
<feature type="transmembrane region" description="Helical" evidence="1">
    <location>
        <begin position="101"/>
        <end position="120"/>
    </location>
</feature>
<reference evidence="2 3" key="1">
    <citation type="submission" date="2024-04" db="EMBL/GenBank/DDBJ databases">
        <title>Novel genus in family Flammeovirgaceae.</title>
        <authorList>
            <person name="Nguyen T.H."/>
            <person name="Vuong T.Q."/>
            <person name="Le H."/>
            <person name="Kim S.-G."/>
        </authorList>
    </citation>
    <scope>NUCLEOTIDE SEQUENCE [LARGE SCALE GENOMIC DNA]</scope>
    <source>
        <strain evidence="2 3">JCM 23209</strain>
    </source>
</reference>
<protein>
    <submittedName>
        <fullName evidence="2">DUF2938 domain-containing protein</fullName>
    </submittedName>
</protein>
<organism evidence="2 3">
    <name type="scientific">Rapidithrix thailandica</name>
    <dbReference type="NCBI Taxonomy" id="413964"/>
    <lineage>
        <taxon>Bacteria</taxon>
        <taxon>Pseudomonadati</taxon>
        <taxon>Bacteroidota</taxon>
        <taxon>Cytophagia</taxon>
        <taxon>Cytophagales</taxon>
        <taxon>Flammeovirgaceae</taxon>
        <taxon>Rapidithrix</taxon>
    </lineage>
</organism>